<protein>
    <recommendedName>
        <fullName evidence="3">Carboxypeptidase regulatory-like domain-containing protein</fullName>
    </recommendedName>
</protein>
<organism evidence="1 2">
    <name type="scientific">Natronomicrosphaera hydrolytica</name>
    <dbReference type="NCBI Taxonomy" id="3242702"/>
    <lineage>
        <taxon>Bacteria</taxon>
        <taxon>Pseudomonadati</taxon>
        <taxon>Planctomycetota</taxon>
        <taxon>Phycisphaerae</taxon>
        <taxon>Phycisphaerales</taxon>
        <taxon>Phycisphaeraceae</taxon>
        <taxon>Natronomicrosphaera</taxon>
    </lineage>
</organism>
<evidence type="ECO:0000313" key="1">
    <source>
        <dbReference type="EMBL" id="MFA9477228.1"/>
    </source>
</evidence>
<dbReference type="Proteomes" id="UP001575105">
    <property type="component" value="Unassembled WGS sequence"/>
</dbReference>
<name>A0ABV4U2V6_9BACT</name>
<proteinExistence type="predicted"/>
<comment type="caution">
    <text evidence="1">The sequence shown here is derived from an EMBL/GenBank/DDBJ whole genome shotgun (WGS) entry which is preliminary data.</text>
</comment>
<dbReference type="PROSITE" id="PS51257">
    <property type="entry name" value="PROKAR_LIPOPROTEIN"/>
    <property type="match status" value="1"/>
</dbReference>
<gene>
    <name evidence="1" type="ORF">ACERK3_02855</name>
</gene>
<dbReference type="EMBL" id="JBGUBD010000002">
    <property type="protein sequence ID" value="MFA9477228.1"/>
    <property type="molecule type" value="Genomic_DNA"/>
</dbReference>
<keyword evidence="2" id="KW-1185">Reference proteome</keyword>
<accession>A0ABV4U2V6</accession>
<reference evidence="1 2" key="1">
    <citation type="submission" date="2024-08" db="EMBL/GenBank/DDBJ databases">
        <title>Whole-genome sequencing of halo(alkali)philic microorganisms from hypersaline lakes.</title>
        <authorList>
            <person name="Sorokin D.Y."/>
            <person name="Merkel A.Y."/>
            <person name="Messina E."/>
            <person name="Yakimov M."/>
        </authorList>
    </citation>
    <scope>NUCLEOTIDE SEQUENCE [LARGE SCALE GENOMIC DNA]</scope>
    <source>
        <strain evidence="1 2">AB-hyl4</strain>
    </source>
</reference>
<dbReference type="RefSeq" id="WP_425344154.1">
    <property type="nucleotide sequence ID" value="NZ_JBGUBD010000002.1"/>
</dbReference>
<sequence>MHTRHREGLSQLWQRTSGALLLTCCALLATGCSSYQLQGKVIEGPSSGIYIVSADDPRLNEPGVPQARIALTLDPERLSAKSIGSGASDSDGWFNVPVDEFGAGFLEHDVEVLARQQGFTPAYQTIRLPRSSRRLLIVLAEGTDRVSPRRGDVIDETLRLGEPYMGR</sequence>
<evidence type="ECO:0008006" key="3">
    <source>
        <dbReference type="Google" id="ProtNLM"/>
    </source>
</evidence>
<evidence type="ECO:0000313" key="2">
    <source>
        <dbReference type="Proteomes" id="UP001575105"/>
    </source>
</evidence>